<feature type="compositionally biased region" description="Polar residues" evidence="1">
    <location>
        <begin position="73"/>
        <end position="82"/>
    </location>
</feature>
<dbReference type="STRING" id="8022.A0A060YBQ2"/>
<dbReference type="AlphaFoldDB" id="A0A060YBQ2"/>
<evidence type="ECO:0000256" key="1">
    <source>
        <dbReference type="SAM" id="MobiDB-lite"/>
    </source>
</evidence>
<sequence>MTEAASGDKASGGAGVETTVAMVTKQDQRECESSASPGTPGLVVDGIQSQREQPELGRLRREKADPQSRLRQTDSPVTRDQSSRIVQENLLKIRGNVVALLSAILPHLDLQGISLDTPDVDSILQQIIDANSLSPL</sequence>
<reference evidence="2" key="1">
    <citation type="journal article" date="2014" name="Nat. Commun.">
        <title>The rainbow trout genome provides novel insights into evolution after whole-genome duplication in vertebrates.</title>
        <authorList>
            <person name="Berthelot C."/>
            <person name="Brunet F."/>
            <person name="Chalopin D."/>
            <person name="Juanchich A."/>
            <person name="Bernard M."/>
            <person name="Noel B."/>
            <person name="Bento P."/>
            <person name="Da Silva C."/>
            <person name="Labadie K."/>
            <person name="Alberti A."/>
            <person name="Aury J.M."/>
            <person name="Louis A."/>
            <person name="Dehais P."/>
            <person name="Bardou P."/>
            <person name="Montfort J."/>
            <person name="Klopp C."/>
            <person name="Cabau C."/>
            <person name="Gaspin C."/>
            <person name="Thorgaard G.H."/>
            <person name="Boussaha M."/>
            <person name="Quillet E."/>
            <person name="Guyomard R."/>
            <person name="Galiana D."/>
            <person name="Bobe J."/>
            <person name="Volff J.N."/>
            <person name="Genet C."/>
            <person name="Wincker P."/>
            <person name="Jaillon O."/>
            <person name="Roest Crollius H."/>
            <person name="Guiguen Y."/>
        </authorList>
    </citation>
    <scope>NUCLEOTIDE SEQUENCE [LARGE SCALE GENOMIC DNA]</scope>
</reference>
<reference evidence="2" key="2">
    <citation type="submission" date="2014-03" db="EMBL/GenBank/DDBJ databases">
        <authorList>
            <person name="Genoscope - CEA"/>
        </authorList>
    </citation>
    <scope>NUCLEOTIDE SEQUENCE</scope>
</reference>
<accession>A0A060YBQ2</accession>
<gene>
    <name evidence="2" type="ORF">GSONMT00049007001</name>
</gene>
<protein>
    <submittedName>
        <fullName evidence="2">Uncharacterized protein</fullName>
    </submittedName>
</protein>
<evidence type="ECO:0000313" key="2">
    <source>
        <dbReference type="EMBL" id="CDQ86580.1"/>
    </source>
</evidence>
<evidence type="ECO:0000313" key="3">
    <source>
        <dbReference type="Proteomes" id="UP000193380"/>
    </source>
</evidence>
<name>A0A060YBQ2_ONCMY</name>
<dbReference type="EMBL" id="FR907374">
    <property type="protein sequence ID" value="CDQ86580.1"/>
    <property type="molecule type" value="Genomic_DNA"/>
</dbReference>
<organism evidence="2 3">
    <name type="scientific">Oncorhynchus mykiss</name>
    <name type="common">Rainbow trout</name>
    <name type="synonym">Salmo gairdneri</name>
    <dbReference type="NCBI Taxonomy" id="8022"/>
    <lineage>
        <taxon>Eukaryota</taxon>
        <taxon>Metazoa</taxon>
        <taxon>Chordata</taxon>
        <taxon>Craniata</taxon>
        <taxon>Vertebrata</taxon>
        <taxon>Euteleostomi</taxon>
        <taxon>Actinopterygii</taxon>
        <taxon>Neopterygii</taxon>
        <taxon>Teleostei</taxon>
        <taxon>Protacanthopterygii</taxon>
        <taxon>Salmoniformes</taxon>
        <taxon>Salmonidae</taxon>
        <taxon>Salmoninae</taxon>
        <taxon>Oncorhynchus</taxon>
    </lineage>
</organism>
<dbReference type="Proteomes" id="UP000193380">
    <property type="component" value="Unassembled WGS sequence"/>
</dbReference>
<feature type="region of interest" description="Disordered" evidence="1">
    <location>
        <begin position="1"/>
        <end position="82"/>
    </location>
</feature>
<feature type="compositionally biased region" description="Basic and acidic residues" evidence="1">
    <location>
        <begin position="52"/>
        <end position="72"/>
    </location>
</feature>
<proteinExistence type="predicted"/>
<dbReference type="PaxDb" id="8022-A0A060YBQ2"/>